<reference evidence="2" key="1">
    <citation type="submission" date="2023-06" db="EMBL/GenBank/DDBJ databases">
        <title>Multi-omics analyses reveal the molecular pathogenesis toolkit of Lasiodiplodia hormozganensis, a cross-kingdom pathogen.</title>
        <authorList>
            <person name="Felix C."/>
            <person name="Meneses R."/>
            <person name="Goncalves M.F.M."/>
            <person name="Tilleman L."/>
            <person name="Duarte A.S."/>
            <person name="Jorrin-Novo J.V."/>
            <person name="Van De Peer Y."/>
            <person name="Deforce D."/>
            <person name="Van Nieuwerburgh F."/>
            <person name="Esteves A.C."/>
            <person name="Alves A."/>
        </authorList>
    </citation>
    <scope>NUCLEOTIDE SEQUENCE</scope>
    <source>
        <strain evidence="2">CBS 339.90</strain>
    </source>
</reference>
<name>A0AA39X1M5_9PEZI</name>
<evidence type="ECO:0000259" key="1">
    <source>
        <dbReference type="Pfam" id="PF24809"/>
    </source>
</evidence>
<evidence type="ECO:0000313" key="2">
    <source>
        <dbReference type="EMBL" id="KAK0625593.1"/>
    </source>
</evidence>
<evidence type="ECO:0000313" key="3">
    <source>
        <dbReference type="Proteomes" id="UP001175001"/>
    </source>
</evidence>
<comment type="caution">
    <text evidence="2">The sequence shown here is derived from an EMBL/GenBank/DDBJ whole genome shotgun (WGS) entry which is preliminary data.</text>
</comment>
<sequence>MTCPFAAHGQCACNIAQDAYELALTSIQTEFADDRKALTLICGKTNIEDIEVTVASIKKTYEDRPGRWKGVREILHQVSLRVVYYGKIFDALAQHHPEYVSLAWGTLKFVLMGIINHAELVEELALALTNISSALAEAVLSAELYHTDAMTKAVASLYTDIITFFIKVAKWYKKRRIQRAISAIAKPFQLDYQDTCEKIRKSSKDIEKISRGQSRKELRLVSTAIPLIQADIEQMKSQIEGFFKFQTKTGREIQVSLQDMQPRIRDIQYGGIVAALKPSIEPAEMLYTNQLLIQRRQSKLGPSYSASAHLANLHQWANCPSSSLLVLQPNAGADFAVKEMSVDIINHLRAAKKMIFWSLSAYMKEQPVLSTETILKTLLFQVAKATAPEALLNASSSSSSSPQGLNVANASAGHSESEWLEILKRSIARHAAGGCCFVVVECVDLYRAHAGQSQWVQAFPALFHALADGVQASGSRVKVLVVNSDKSDAGWRDHTGESPRIVAPVRRSAPLPPKVRRRWMRGAGRR</sequence>
<dbReference type="AlphaFoldDB" id="A0AA39X1M5"/>
<dbReference type="Pfam" id="PF24809">
    <property type="entry name" value="DUF7708"/>
    <property type="match status" value="1"/>
</dbReference>
<feature type="domain" description="DUF7708" evidence="1">
    <location>
        <begin position="74"/>
        <end position="217"/>
    </location>
</feature>
<proteinExistence type="predicted"/>
<organism evidence="2 3">
    <name type="scientific">Lasiodiplodia hormozganensis</name>
    <dbReference type="NCBI Taxonomy" id="869390"/>
    <lineage>
        <taxon>Eukaryota</taxon>
        <taxon>Fungi</taxon>
        <taxon>Dikarya</taxon>
        <taxon>Ascomycota</taxon>
        <taxon>Pezizomycotina</taxon>
        <taxon>Dothideomycetes</taxon>
        <taxon>Dothideomycetes incertae sedis</taxon>
        <taxon>Botryosphaeriales</taxon>
        <taxon>Botryosphaeriaceae</taxon>
        <taxon>Lasiodiplodia</taxon>
    </lineage>
</organism>
<dbReference type="InterPro" id="IPR056125">
    <property type="entry name" value="DUF7708"/>
</dbReference>
<dbReference type="Proteomes" id="UP001175001">
    <property type="component" value="Unassembled WGS sequence"/>
</dbReference>
<gene>
    <name evidence="2" type="ORF">DIS24_g11089</name>
</gene>
<keyword evidence="3" id="KW-1185">Reference proteome</keyword>
<dbReference type="EMBL" id="JAUJDW010000142">
    <property type="protein sequence ID" value="KAK0625593.1"/>
    <property type="molecule type" value="Genomic_DNA"/>
</dbReference>
<protein>
    <recommendedName>
        <fullName evidence="1">DUF7708 domain-containing protein</fullName>
    </recommendedName>
</protein>
<accession>A0AA39X1M5</accession>